<evidence type="ECO:0000313" key="2">
    <source>
        <dbReference type="Proteomes" id="UP000565745"/>
    </source>
</evidence>
<organism evidence="1 2">
    <name type="scientific">Sulfitobacter noctilucicola</name>
    <dbReference type="NCBI Taxonomy" id="1342301"/>
    <lineage>
        <taxon>Bacteria</taxon>
        <taxon>Pseudomonadati</taxon>
        <taxon>Pseudomonadota</taxon>
        <taxon>Alphaproteobacteria</taxon>
        <taxon>Rhodobacterales</taxon>
        <taxon>Roseobacteraceae</taxon>
        <taxon>Sulfitobacter</taxon>
    </lineage>
</organism>
<dbReference type="AlphaFoldDB" id="A0A7W6MAF7"/>
<gene>
    <name evidence="1" type="ORF">GGR93_002199</name>
</gene>
<dbReference type="EMBL" id="JACIFU010000002">
    <property type="protein sequence ID" value="MBB4174426.1"/>
    <property type="molecule type" value="Genomic_DNA"/>
</dbReference>
<name>A0A7W6MAF7_9RHOB</name>
<dbReference type="Proteomes" id="UP000565745">
    <property type="component" value="Unassembled WGS sequence"/>
</dbReference>
<dbReference type="OrthoDB" id="7652129at2"/>
<keyword evidence="2" id="KW-1185">Reference proteome</keyword>
<proteinExistence type="predicted"/>
<accession>A0A7W6MAF7</accession>
<evidence type="ECO:0000313" key="1">
    <source>
        <dbReference type="EMBL" id="MBB4174426.1"/>
    </source>
</evidence>
<sequence length="81" mass="9269">MSSYNRTFNLSIEDVDLIEEALRARGRELCRMRLALGDDNPANLESIRVIEEDQRTGEELLGRLHGQKVFYRPKTSVYVGG</sequence>
<reference evidence="1 2" key="1">
    <citation type="submission" date="2020-08" db="EMBL/GenBank/DDBJ databases">
        <title>Genomic Encyclopedia of Type Strains, Phase IV (KMG-IV): sequencing the most valuable type-strain genomes for metagenomic binning, comparative biology and taxonomic classification.</title>
        <authorList>
            <person name="Goeker M."/>
        </authorList>
    </citation>
    <scope>NUCLEOTIDE SEQUENCE [LARGE SCALE GENOMIC DNA]</scope>
    <source>
        <strain evidence="1 2">DSM 101015</strain>
    </source>
</reference>
<protein>
    <submittedName>
        <fullName evidence="1">Uncharacterized protein</fullName>
    </submittedName>
</protein>
<dbReference type="RefSeq" id="WP_025056771.1">
    <property type="nucleotide sequence ID" value="NZ_JACIFU010000002.1"/>
</dbReference>
<comment type="caution">
    <text evidence="1">The sequence shown here is derived from an EMBL/GenBank/DDBJ whole genome shotgun (WGS) entry which is preliminary data.</text>
</comment>